<dbReference type="Proteomes" id="UP000625930">
    <property type="component" value="Unassembled WGS sequence"/>
</dbReference>
<evidence type="ECO:0000256" key="4">
    <source>
        <dbReference type="ARBA" id="ARBA00022989"/>
    </source>
</evidence>
<evidence type="ECO:0000313" key="7">
    <source>
        <dbReference type="Proteomes" id="UP000625930"/>
    </source>
</evidence>
<keyword evidence="3" id="KW-0812">Transmembrane</keyword>
<proteinExistence type="inferred from homology"/>
<sequence>MKPERAARALLLHMQARFAIVAEGTRYLMASAVALCVDLGTFALFSWWWGGWYYAAAGGFLAGSVVAYLISVRWVFARRVVSSASAELAIFVLIGCFGLLVVQGVMWVGIEWLGMPGSIARLVAVGFSFTSNFALRKLILFRSRVRERAIGEVA</sequence>
<reference evidence="6" key="1">
    <citation type="submission" date="2020-11" db="EMBL/GenBank/DDBJ databases">
        <title>Enhanced detection system for hospital associated transmission using whole genome sequencing surveillance.</title>
        <authorList>
            <person name="Harrison L.H."/>
            <person name="Van Tyne D."/>
            <person name="Marsh J.W."/>
            <person name="Griffith M.P."/>
            <person name="Snyder D.J."/>
            <person name="Cooper V.S."/>
            <person name="Mustapha M."/>
        </authorList>
    </citation>
    <scope>NUCLEOTIDE SEQUENCE</scope>
    <source>
        <strain evidence="6">STEN00091</strain>
    </source>
</reference>
<dbReference type="RefSeq" id="WP_154264257.1">
    <property type="nucleotide sequence ID" value="NZ_CP040438.1"/>
</dbReference>
<evidence type="ECO:0000256" key="2">
    <source>
        <dbReference type="ARBA" id="ARBA00009399"/>
    </source>
</evidence>
<gene>
    <name evidence="6" type="ORF">I5U67_14905</name>
</gene>
<dbReference type="InterPro" id="IPR007267">
    <property type="entry name" value="GtrA_DPMS_TM"/>
</dbReference>
<comment type="subcellular location">
    <subcellularLocation>
        <location evidence="1">Membrane</location>
        <topology evidence="1">Multi-pass membrane protein</topology>
    </subcellularLocation>
</comment>
<protein>
    <submittedName>
        <fullName evidence="6">GtrA family protein</fullName>
    </submittedName>
</protein>
<dbReference type="GO" id="GO:0000271">
    <property type="term" value="P:polysaccharide biosynthetic process"/>
    <property type="evidence" value="ECO:0007669"/>
    <property type="project" value="InterPro"/>
</dbReference>
<accession>A0A6B8J9Q2</accession>
<evidence type="ECO:0000256" key="5">
    <source>
        <dbReference type="ARBA" id="ARBA00023136"/>
    </source>
</evidence>
<keyword evidence="4" id="KW-1133">Transmembrane helix</keyword>
<dbReference type="InterPro" id="IPR051401">
    <property type="entry name" value="GtrA_CellWall_Glycosyl"/>
</dbReference>
<dbReference type="Pfam" id="PF04138">
    <property type="entry name" value="GtrA_DPMS_TM"/>
    <property type="match status" value="1"/>
</dbReference>
<evidence type="ECO:0000313" key="6">
    <source>
        <dbReference type="EMBL" id="MBH1653452.1"/>
    </source>
</evidence>
<organism evidence="6 7">
    <name type="scientific">Stenotrophomonas maltophilia</name>
    <name type="common">Pseudomonas maltophilia</name>
    <name type="synonym">Xanthomonas maltophilia</name>
    <dbReference type="NCBI Taxonomy" id="40324"/>
    <lineage>
        <taxon>Bacteria</taxon>
        <taxon>Pseudomonadati</taxon>
        <taxon>Pseudomonadota</taxon>
        <taxon>Gammaproteobacteria</taxon>
        <taxon>Lysobacterales</taxon>
        <taxon>Lysobacteraceae</taxon>
        <taxon>Stenotrophomonas</taxon>
        <taxon>Stenotrophomonas maltophilia group</taxon>
    </lineage>
</organism>
<comment type="similarity">
    <text evidence="2">Belongs to the GtrA family.</text>
</comment>
<evidence type="ECO:0000256" key="3">
    <source>
        <dbReference type="ARBA" id="ARBA00022692"/>
    </source>
</evidence>
<dbReference type="GO" id="GO:0005886">
    <property type="term" value="C:plasma membrane"/>
    <property type="evidence" value="ECO:0007669"/>
    <property type="project" value="TreeGrafter"/>
</dbReference>
<evidence type="ECO:0000256" key="1">
    <source>
        <dbReference type="ARBA" id="ARBA00004141"/>
    </source>
</evidence>
<dbReference type="PANTHER" id="PTHR38459">
    <property type="entry name" value="PROPHAGE BACTOPRENOL-LINKED GLUCOSE TRANSLOCASE HOMOLOG"/>
    <property type="match status" value="1"/>
</dbReference>
<keyword evidence="5" id="KW-0472">Membrane</keyword>
<name>A0A6B8J9Q2_STEMA</name>
<comment type="caution">
    <text evidence="6">The sequence shown here is derived from an EMBL/GenBank/DDBJ whole genome shotgun (WGS) entry which is preliminary data.</text>
</comment>
<dbReference type="AlphaFoldDB" id="A0A6B8J9Q2"/>
<dbReference type="EMBL" id="JADUNP010000034">
    <property type="protein sequence ID" value="MBH1653452.1"/>
    <property type="molecule type" value="Genomic_DNA"/>
</dbReference>
<dbReference type="PANTHER" id="PTHR38459:SF1">
    <property type="entry name" value="PROPHAGE BACTOPRENOL-LINKED GLUCOSE TRANSLOCASE HOMOLOG"/>
    <property type="match status" value="1"/>
</dbReference>